<feature type="compositionally biased region" description="Low complexity" evidence="8">
    <location>
        <begin position="64"/>
        <end position="81"/>
    </location>
</feature>
<dbReference type="InterPro" id="IPR036871">
    <property type="entry name" value="PX_dom_sf"/>
</dbReference>
<dbReference type="InterPro" id="IPR027267">
    <property type="entry name" value="AH/BAR_dom_sf"/>
</dbReference>
<feature type="compositionally biased region" description="Polar residues" evidence="8">
    <location>
        <begin position="309"/>
        <end position="323"/>
    </location>
</feature>
<sequence length="659" mass="74513">MNQQEVIEQHVSPVMDDDSEMNPEKSTFSESNQVESFPHHHHDEMNNHDCEESSKSELTHQVESAASSSVVVPHSSSATPSQTLEEEATQALNDNHDDTMIQSHENTTTTPSIMIDDSTQIDTTPPPTSTQQLHLSSSKYPFVELSSFTTTSVEVIYDQLNIYSTPLFTIITSVNVQEEQSHITEMIQNHEKTLYKDHPLFQKTGLTVSRKMKDFEWLYDHLKMDCVGCLIPPKELLTTNIDKLYSHHNSSTNTSSDNTTNHDTNGDNKSLKGKYLSIFLSLCARHPVLCKSHLFWDFISASEDEFNNTMKQSDPTSQNHTLQTTTSSNTSGNTSGSNSGSGNTTSNSGGGGLLFSLKKMKVKYNTHDKEREYVNQLSKQLKSLLNASLSLKKYQETFLSEFDSIGRAFKVYGNFEANNNFNEMMNHSSTSSSSSTVPNNPNDSSSTTNPSLNNTGGTLHNIFHSIGDVTMKLASINTHQESTTQFDQNLLLYTKYLLPNLLKFLDLSKEYHTTLSVYENDLNKATTQANNNSNNPKYQEQVQKLTTIYNDMKRTVDLIDQRFPLEWERFRYEMKIDLQFSMLGSLVKRAHDNVECVKVLKESIENSHVDQGNTAFDENSNTSTNILRRKSVLQETYDHILHQHKKLILPSGSTNRRKD</sequence>
<evidence type="ECO:0000313" key="10">
    <source>
        <dbReference type="EMBL" id="KAG2379215.1"/>
    </source>
</evidence>
<keyword evidence="4" id="KW-0813">Transport</keyword>
<dbReference type="AlphaFoldDB" id="A0AA88GLS4"/>
<feature type="compositionally biased region" description="Low complexity" evidence="8">
    <location>
        <begin position="426"/>
        <end position="455"/>
    </location>
</feature>
<comment type="caution">
    <text evidence="10">The sequence shown here is derived from an EMBL/GenBank/DDBJ whole genome shotgun (WGS) entry which is preliminary data.</text>
</comment>
<feature type="compositionally biased region" description="Low complexity" evidence="8">
    <location>
        <begin position="324"/>
        <end position="347"/>
    </location>
</feature>
<dbReference type="GO" id="GO:0015031">
    <property type="term" value="P:protein transport"/>
    <property type="evidence" value="ECO:0007669"/>
    <property type="project" value="TreeGrafter"/>
</dbReference>
<evidence type="ECO:0000256" key="1">
    <source>
        <dbReference type="ARBA" id="ARBA00004184"/>
    </source>
</evidence>
<organism evidence="10 11">
    <name type="scientific">Naegleria lovaniensis</name>
    <name type="common">Amoeba</name>
    <dbReference type="NCBI Taxonomy" id="51637"/>
    <lineage>
        <taxon>Eukaryota</taxon>
        <taxon>Discoba</taxon>
        <taxon>Heterolobosea</taxon>
        <taxon>Tetramitia</taxon>
        <taxon>Eutetramitia</taxon>
        <taxon>Vahlkampfiidae</taxon>
        <taxon>Naegleria</taxon>
    </lineage>
</organism>
<dbReference type="GO" id="GO:0035091">
    <property type="term" value="F:phosphatidylinositol binding"/>
    <property type="evidence" value="ECO:0007669"/>
    <property type="project" value="InterPro"/>
</dbReference>
<accession>A0AA88GLS4</accession>
<dbReference type="Pfam" id="PF00787">
    <property type="entry name" value="PX"/>
    <property type="match status" value="1"/>
</dbReference>
<feature type="region of interest" description="Disordered" evidence="8">
    <location>
        <begin position="101"/>
        <end position="133"/>
    </location>
</feature>
<protein>
    <recommendedName>
        <fullName evidence="9">PX domain-containing protein</fullName>
    </recommendedName>
</protein>
<dbReference type="PANTHER" id="PTHR45949">
    <property type="entry name" value="SORTING NEXIN-4"/>
    <property type="match status" value="1"/>
</dbReference>
<dbReference type="SUPFAM" id="SSF64268">
    <property type="entry name" value="PX domain"/>
    <property type="match status" value="1"/>
</dbReference>
<dbReference type="GO" id="GO:0034727">
    <property type="term" value="P:piecemeal microautophagy of the nucleus"/>
    <property type="evidence" value="ECO:0007669"/>
    <property type="project" value="TreeGrafter"/>
</dbReference>
<dbReference type="GO" id="GO:0000422">
    <property type="term" value="P:autophagy of mitochondrion"/>
    <property type="evidence" value="ECO:0007669"/>
    <property type="project" value="TreeGrafter"/>
</dbReference>
<gene>
    <name evidence="10" type="ORF">C9374_007354</name>
</gene>
<reference evidence="10 11" key="1">
    <citation type="journal article" date="2018" name="BMC Genomics">
        <title>The genome of Naegleria lovaniensis, the basis for a comparative approach to unravel pathogenicity factors of the human pathogenic amoeba N. fowleri.</title>
        <authorList>
            <person name="Liechti N."/>
            <person name="Schurch N."/>
            <person name="Bruggmann R."/>
            <person name="Wittwer M."/>
        </authorList>
    </citation>
    <scope>NUCLEOTIDE SEQUENCE [LARGE SCALE GENOMIC DNA]</scope>
    <source>
        <strain evidence="10 11">ATCC 30569</strain>
    </source>
</reference>
<comment type="similarity">
    <text evidence="3">Belongs to the sorting nexin family.</text>
</comment>
<dbReference type="Proteomes" id="UP000816034">
    <property type="component" value="Unassembled WGS sequence"/>
</dbReference>
<dbReference type="GO" id="GO:0032456">
    <property type="term" value="P:endocytic recycling"/>
    <property type="evidence" value="ECO:0007669"/>
    <property type="project" value="TreeGrafter"/>
</dbReference>
<keyword evidence="11" id="KW-1185">Reference proteome</keyword>
<dbReference type="InterPro" id="IPR001683">
    <property type="entry name" value="PX_dom"/>
</dbReference>
<dbReference type="RefSeq" id="XP_044546477.1">
    <property type="nucleotide sequence ID" value="XM_044697310.1"/>
</dbReference>
<name>A0AA88GLS4_NAELO</name>
<feature type="region of interest" description="Disordered" evidence="8">
    <location>
        <begin position="426"/>
        <end position="456"/>
    </location>
</feature>
<feature type="domain" description="PX" evidence="9">
    <location>
        <begin position="200"/>
        <end position="300"/>
    </location>
</feature>
<dbReference type="Gene3D" id="3.30.1520.10">
    <property type="entry name" value="Phox-like domain"/>
    <property type="match status" value="1"/>
</dbReference>
<dbReference type="PANTHER" id="PTHR45949:SF2">
    <property type="entry name" value="SORTING NEXIN-4"/>
    <property type="match status" value="1"/>
</dbReference>
<dbReference type="GO" id="GO:0000407">
    <property type="term" value="C:phagophore assembly site"/>
    <property type="evidence" value="ECO:0007669"/>
    <property type="project" value="TreeGrafter"/>
</dbReference>
<feature type="compositionally biased region" description="Basic and acidic residues" evidence="8">
    <location>
        <begin position="37"/>
        <end position="60"/>
    </location>
</feature>
<proteinExistence type="inferred from homology"/>
<feature type="region of interest" description="Disordered" evidence="8">
    <location>
        <begin position="309"/>
        <end position="350"/>
    </location>
</feature>
<evidence type="ECO:0000256" key="6">
    <source>
        <dbReference type="ARBA" id="ARBA00023121"/>
    </source>
</evidence>
<feature type="region of interest" description="Disordered" evidence="8">
    <location>
        <begin position="1"/>
        <end position="88"/>
    </location>
</feature>
<dbReference type="GeneID" id="68099808"/>
<comment type="subcellular location">
    <subcellularLocation>
        <location evidence="2">Cytoplasm</location>
    </subcellularLocation>
    <subcellularLocation>
        <location evidence="1">Endomembrane system</location>
        <topology evidence="1">Peripheral membrane protein</topology>
    </subcellularLocation>
</comment>
<keyword evidence="6" id="KW-0446">Lipid-binding</keyword>
<dbReference type="GO" id="GO:0005769">
    <property type="term" value="C:early endosome"/>
    <property type="evidence" value="ECO:0007669"/>
    <property type="project" value="TreeGrafter"/>
</dbReference>
<evidence type="ECO:0000259" key="9">
    <source>
        <dbReference type="Pfam" id="PF00787"/>
    </source>
</evidence>
<evidence type="ECO:0000313" key="11">
    <source>
        <dbReference type="Proteomes" id="UP000816034"/>
    </source>
</evidence>
<evidence type="ECO:0000256" key="8">
    <source>
        <dbReference type="SAM" id="MobiDB-lite"/>
    </source>
</evidence>
<evidence type="ECO:0000256" key="3">
    <source>
        <dbReference type="ARBA" id="ARBA00010883"/>
    </source>
</evidence>
<dbReference type="GO" id="GO:0061709">
    <property type="term" value="P:reticulophagy"/>
    <property type="evidence" value="ECO:0007669"/>
    <property type="project" value="TreeGrafter"/>
</dbReference>
<evidence type="ECO:0000256" key="4">
    <source>
        <dbReference type="ARBA" id="ARBA00022448"/>
    </source>
</evidence>
<feature type="compositionally biased region" description="Polar residues" evidence="8">
    <location>
        <begin position="24"/>
        <end position="35"/>
    </location>
</feature>
<evidence type="ECO:0000256" key="5">
    <source>
        <dbReference type="ARBA" id="ARBA00022490"/>
    </source>
</evidence>
<keyword evidence="7" id="KW-0472">Membrane</keyword>
<dbReference type="EMBL" id="PYSW02000029">
    <property type="protein sequence ID" value="KAG2379215.1"/>
    <property type="molecule type" value="Genomic_DNA"/>
</dbReference>
<evidence type="ECO:0000256" key="7">
    <source>
        <dbReference type="ARBA" id="ARBA00023136"/>
    </source>
</evidence>
<dbReference type="Gene3D" id="1.20.1270.60">
    <property type="entry name" value="Arfaptin homology (AH) domain/BAR domain"/>
    <property type="match status" value="1"/>
</dbReference>
<evidence type="ECO:0000256" key="2">
    <source>
        <dbReference type="ARBA" id="ARBA00004496"/>
    </source>
</evidence>
<keyword evidence="5" id="KW-0963">Cytoplasm</keyword>